<keyword evidence="4" id="KW-1185">Reference proteome</keyword>
<feature type="transmembrane region" description="Helical" evidence="1">
    <location>
        <begin position="249"/>
        <end position="270"/>
    </location>
</feature>
<name>A0A1M6LBR0_9ACTN</name>
<keyword evidence="1" id="KW-0472">Membrane</keyword>
<feature type="domain" description="Acyltransferase 3" evidence="2">
    <location>
        <begin position="21"/>
        <end position="362"/>
    </location>
</feature>
<keyword evidence="1" id="KW-1133">Transmembrane helix</keyword>
<dbReference type="STRING" id="758803.SAMN05421803_108155"/>
<organism evidence="3 4">
    <name type="scientific">Nocardiopsis flavescens</name>
    <dbReference type="NCBI Taxonomy" id="758803"/>
    <lineage>
        <taxon>Bacteria</taxon>
        <taxon>Bacillati</taxon>
        <taxon>Actinomycetota</taxon>
        <taxon>Actinomycetes</taxon>
        <taxon>Streptosporangiales</taxon>
        <taxon>Nocardiopsidaceae</taxon>
        <taxon>Nocardiopsis</taxon>
    </lineage>
</organism>
<sequence length="414" mass="43193">MTTDPRAASARPLPGRRAHLPALDGLRGAAVIGVLLFHTGRLDGGFLGVDLFFVLSGYLITGLLLREAAATGRVDLPAFWGRRLRRLLPALALMLACVTLAVRAVGPPGLVRSTLADGPWVQANLANWHLLASSAGYWDRFGADRVFGHLWSIAVEEQFYLLWPLLVALVALAVGRGNGRGDAAGVPVAALAACLGAASVLAMALLADPADPTRAYTGTDTRAFSLLLGALAAAPPVRDRLARLVERNPRAAAAATAASAAAIAALWLLADGSDSFWLYRGGLLAHALACALLIGLLAHAPGGPMSRALACAPLRWTGGISYSLYLWHWPVIVLLSPEATGLSGWWWTAAVCAVSVALAALSTRLVEDPVRYRARWARGRGGAVAVAAVTVALAALWIAVPAPEPPAVDITALD</sequence>
<feature type="transmembrane region" description="Helical" evidence="1">
    <location>
        <begin position="158"/>
        <end position="174"/>
    </location>
</feature>
<dbReference type="PANTHER" id="PTHR23028">
    <property type="entry name" value="ACETYLTRANSFERASE"/>
    <property type="match status" value="1"/>
</dbReference>
<feature type="transmembrane region" description="Helical" evidence="1">
    <location>
        <begin position="382"/>
        <end position="400"/>
    </location>
</feature>
<dbReference type="Proteomes" id="UP000184452">
    <property type="component" value="Unassembled WGS sequence"/>
</dbReference>
<protein>
    <submittedName>
        <fullName evidence="3">Peptidoglycan/LPS O-acetylase OafA/YrhL, contains acyltransferase and SGNH-hydrolase domains</fullName>
    </submittedName>
</protein>
<reference evidence="3 4" key="1">
    <citation type="submission" date="2016-11" db="EMBL/GenBank/DDBJ databases">
        <authorList>
            <person name="Jaros S."/>
            <person name="Januszkiewicz K."/>
            <person name="Wedrychowicz H."/>
        </authorList>
    </citation>
    <scope>NUCLEOTIDE SEQUENCE [LARGE SCALE GENOMIC DNA]</scope>
    <source>
        <strain evidence="3 4">CGMCC 4.5723</strain>
    </source>
</reference>
<feature type="transmembrane region" description="Helical" evidence="1">
    <location>
        <begin position="45"/>
        <end position="65"/>
    </location>
</feature>
<accession>A0A1M6LBR0</accession>
<dbReference type="OrthoDB" id="3404679at2"/>
<feature type="transmembrane region" description="Helical" evidence="1">
    <location>
        <begin position="86"/>
        <end position="105"/>
    </location>
</feature>
<keyword evidence="3" id="KW-0378">Hydrolase</keyword>
<dbReference type="InterPro" id="IPR050879">
    <property type="entry name" value="Acyltransferase_3"/>
</dbReference>
<feature type="transmembrane region" description="Helical" evidence="1">
    <location>
        <begin position="276"/>
        <end position="300"/>
    </location>
</feature>
<dbReference type="RefSeq" id="WP_073380019.1">
    <property type="nucleotide sequence ID" value="NZ_FQZK01000008.1"/>
</dbReference>
<evidence type="ECO:0000313" key="4">
    <source>
        <dbReference type="Proteomes" id="UP000184452"/>
    </source>
</evidence>
<dbReference type="AlphaFoldDB" id="A0A1M6LBR0"/>
<proteinExistence type="predicted"/>
<keyword evidence="3" id="KW-0012">Acyltransferase</keyword>
<dbReference type="InterPro" id="IPR002656">
    <property type="entry name" value="Acyl_transf_3_dom"/>
</dbReference>
<dbReference type="GO" id="GO:0016020">
    <property type="term" value="C:membrane"/>
    <property type="evidence" value="ECO:0007669"/>
    <property type="project" value="TreeGrafter"/>
</dbReference>
<dbReference type="PANTHER" id="PTHR23028:SF53">
    <property type="entry name" value="ACYL_TRANSF_3 DOMAIN-CONTAINING PROTEIN"/>
    <property type="match status" value="1"/>
</dbReference>
<dbReference type="EMBL" id="FQZK01000008">
    <property type="protein sequence ID" value="SHJ68636.1"/>
    <property type="molecule type" value="Genomic_DNA"/>
</dbReference>
<dbReference type="GO" id="GO:0009103">
    <property type="term" value="P:lipopolysaccharide biosynthetic process"/>
    <property type="evidence" value="ECO:0007669"/>
    <property type="project" value="TreeGrafter"/>
</dbReference>
<evidence type="ECO:0000256" key="1">
    <source>
        <dbReference type="SAM" id="Phobius"/>
    </source>
</evidence>
<evidence type="ECO:0000259" key="2">
    <source>
        <dbReference type="Pfam" id="PF01757"/>
    </source>
</evidence>
<dbReference type="GO" id="GO:0016787">
    <property type="term" value="F:hydrolase activity"/>
    <property type="evidence" value="ECO:0007669"/>
    <property type="project" value="UniProtKB-KW"/>
</dbReference>
<feature type="transmembrane region" description="Helical" evidence="1">
    <location>
        <begin position="344"/>
        <end position="361"/>
    </location>
</feature>
<evidence type="ECO:0000313" key="3">
    <source>
        <dbReference type="EMBL" id="SHJ68636.1"/>
    </source>
</evidence>
<gene>
    <name evidence="3" type="ORF">SAMN05421803_108155</name>
</gene>
<keyword evidence="3" id="KW-0808">Transferase</keyword>
<dbReference type="Pfam" id="PF01757">
    <property type="entry name" value="Acyl_transf_3"/>
    <property type="match status" value="1"/>
</dbReference>
<dbReference type="GO" id="GO:0016747">
    <property type="term" value="F:acyltransferase activity, transferring groups other than amino-acyl groups"/>
    <property type="evidence" value="ECO:0007669"/>
    <property type="project" value="InterPro"/>
</dbReference>
<keyword evidence="1" id="KW-0812">Transmembrane</keyword>
<feature type="transmembrane region" description="Helical" evidence="1">
    <location>
        <begin position="186"/>
        <end position="207"/>
    </location>
</feature>